<dbReference type="SUPFAM" id="SSF46785">
    <property type="entry name" value="Winged helix' DNA-binding domain"/>
    <property type="match status" value="1"/>
</dbReference>
<name>A0A6V7RDK2_9BACL</name>
<accession>A0A6V7RDK2</accession>
<evidence type="ECO:0000313" key="2">
    <source>
        <dbReference type="EMBL" id="CAD2075175.1"/>
    </source>
</evidence>
<dbReference type="InterPro" id="IPR036390">
    <property type="entry name" value="WH_DNA-bd_sf"/>
</dbReference>
<reference evidence="2 3" key="1">
    <citation type="submission" date="2020-07" db="EMBL/GenBank/DDBJ databases">
        <authorList>
            <person name="Criscuolo A."/>
        </authorList>
    </citation>
    <scope>NUCLEOTIDE SEQUENCE [LARGE SCALE GENOMIC DNA]</scope>
    <source>
        <strain evidence="3">CIP 111030</strain>
    </source>
</reference>
<dbReference type="AlphaFoldDB" id="A0A6V7RDK2"/>
<comment type="caution">
    <text evidence="2">The sequence shown here is derived from an EMBL/GenBank/DDBJ whole genome shotgun (WGS) entry which is preliminary data.</text>
</comment>
<feature type="domain" description="Transcription regulator PadR N-terminal" evidence="1">
    <location>
        <begin position="14"/>
        <end position="83"/>
    </location>
</feature>
<dbReference type="PANTHER" id="PTHR33169">
    <property type="entry name" value="PADR-FAMILY TRANSCRIPTIONAL REGULATOR"/>
    <property type="match status" value="1"/>
</dbReference>
<organism evidence="2 3">
    <name type="scientific">Phocicoccus schoeneichii</name>
    <dbReference type="NCBI Taxonomy" id="1812261"/>
    <lineage>
        <taxon>Bacteria</taxon>
        <taxon>Bacillati</taxon>
        <taxon>Bacillota</taxon>
        <taxon>Bacilli</taxon>
        <taxon>Bacillales</taxon>
        <taxon>Salinicoccaceae</taxon>
        <taxon>Phocicoccus</taxon>
    </lineage>
</organism>
<sequence length="105" mass="11958">MNVQFKKGVLELVVLEEIKKTDQYGYELSQNIGKHLSIADGTLYPMLRRLVKEGVLETYSGKESSGPARKYYKITDSGKIHLEALKVEWRELVSAVERLISEKEG</sequence>
<dbReference type="Proteomes" id="UP000521032">
    <property type="component" value="Unassembled WGS sequence"/>
</dbReference>
<keyword evidence="3" id="KW-1185">Reference proteome</keyword>
<evidence type="ECO:0000313" key="3">
    <source>
        <dbReference type="Proteomes" id="UP000521032"/>
    </source>
</evidence>
<dbReference type="Gene3D" id="1.10.10.10">
    <property type="entry name" value="Winged helix-like DNA-binding domain superfamily/Winged helix DNA-binding domain"/>
    <property type="match status" value="1"/>
</dbReference>
<dbReference type="InterPro" id="IPR005149">
    <property type="entry name" value="Tscrpt_reg_PadR_N"/>
</dbReference>
<dbReference type="InterPro" id="IPR052509">
    <property type="entry name" value="Metal_resp_DNA-bind_regulator"/>
</dbReference>
<dbReference type="PANTHER" id="PTHR33169:SF24">
    <property type="entry name" value="TRANSCRIPTIONAL REGULATOR, PADR FAMILY"/>
    <property type="match status" value="1"/>
</dbReference>
<gene>
    <name evidence="2" type="ORF">JEOSCH030_00815</name>
</gene>
<proteinExistence type="predicted"/>
<dbReference type="RefSeq" id="WP_186086544.1">
    <property type="nucleotide sequence ID" value="NZ_BMDB01000005.1"/>
</dbReference>
<evidence type="ECO:0000259" key="1">
    <source>
        <dbReference type="Pfam" id="PF03551"/>
    </source>
</evidence>
<dbReference type="InterPro" id="IPR036388">
    <property type="entry name" value="WH-like_DNA-bd_sf"/>
</dbReference>
<dbReference type="Pfam" id="PF03551">
    <property type="entry name" value="PadR"/>
    <property type="match status" value="1"/>
</dbReference>
<dbReference type="EMBL" id="CAJEWE010000008">
    <property type="protein sequence ID" value="CAD2075175.1"/>
    <property type="molecule type" value="Genomic_DNA"/>
</dbReference>
<protein>
    <recommendedName>
        <fullName evidence="1">Transcription regulator PadR N-terminal domain-containing protein</fullName>
    </recommendedName>
</protein>